<dbReference type="Pfam" id="PF01266">
    <property type="entry name" value="DAO"/>
    <property type="match status" value="1"/>
</dbReference>
<dbReference type="GO" id="GO:0016491">
    <property type="term" value="F:oxidoreductase activity"/>
    <property type="evidence" value="ECO:0007669"/>
    <property type="project" value="UniProtKB-KW"/>
</dbReference>
<evidence type="ECO:0000256" key="1">
    <source>
        <dbReference type="ARBA" id="ARBA00023002"/>
    </source>
</evidence>
<evidence type="ECO:0000313" key="4">
    <source>
        <dbReference type="EMBL" id="SEL05057.1"/>
    </source>
</evidence>
<evidence type="ECO:0000259" key="3">
    <source>
        <dbReference type="Pfam" id="PF01266"/>
    </source>
</evidence>
<dbReference type="InterPro" id="IPR006076">
    <property type="entry name" value="FAD-dep_OxRdtase"/>
</dbReference>
<protein>
    <submittedName>
        <fullName evidence="4">Glycerol-3-phosphate dehydrogenase</fullName>
    </submittedName>
</protein>
<reference evidence="4 5" key="1">
    <citation type="submission" date="2016-10" db="EMBL/GenBank/DDBJ databases">
        <authorList>
            <person name="de Groot N.N."/>
        </authorList>
    </citation>
    <scope>NUCLEOTIDE SEQUENCE [LARGE SCALE GENOMIC DNA]</scope>
    <source>
        <strain evidence="4 5">JCM 19513</strain>
    </source>
</reference>
<feature type="domain" description="FAD dependent oxidoreductase" evidence="3">
    <location>
        <begin position="15"/>
        <end position="308"/>
    </location>
</feature>
<dbReference type="InterPro" id="IPR036188">
    <property type="entry name" value="FAD/NAD-bd_sf"/>
</dbReference>
<evidence type="ECO:0000256" key="2">
    <source>
        <dbReference type="SAM" id="MobiDB-lite"/>
    </source>
</evidence>
<organism evidence="4 5">
    <name type="scientific">Atopomonas hussainii</name>
    <dbReference type="NCBI Taxonomy" id="1429083"/>
    <lineage>
        <taxon>Bacteria</taxon>
        <taxon>Pseudomonadati</taxon>
        <taxon>Pseudomonadota</taxon>
        <taxon>Gammaproteobacteria</taxon>
        <taxon>Pseudomonadales</taxon>
        <taxon>Pseudomonadaceae</taxon>
        <taxon>Atopomonas</taxon>
    </lineage>
</organism>
<dbReference type="EMBL" id="FOAS01000007">
    <property type="protein sequence ID" value="SEL05057.1"/>
    <property type="molecule type" value="Genomic_DNA"/>
</dbReference>
<dbReference type="AlphaFoldDB" id="A0A1H7M387"/>
<dbReference type="Gene3D" id="3.30.9.10">
    <property type="entry name" value="D-Amino Acid Oxidase, subunit A, domain 2"/>
    <property type="match status" value="1"/>
</dbReference>
<dbReference type="SUPFAM" id="SSF51905">
    <property type="entry name" value="FAD/NAD(P)-binding domain"/>
    <property type="match status" value="1"/>
</dbReference>
<dbReference type="RefSeq" id="WP_074867314.1">
    <property type="nucleotide sequence ID" value="NZ_FOAS01000007.1"/>
</dbReference>
<sequence>MSAVGNASSSVLTTDILLVGGGIAGLWLNARLRAAGFHTVLVEKTGLGGVQTLGSQGIIHGGIKYTLSGGLTGASEAIADMPSRWRACLEGTGELDLQGVRRLSEAHYLWSPGSLVSGLAGFFASKSVRGRAEACSKADLPSAFQHKQFKGKAYRLNEVVIDVPQLVECLVALGGDAFVHAEQLLPLREGGVLCGLRADGVEIRAQRVICTAGRGNAQLLSELGVSQPQQQVRPLHQVLVKAPNLPALYAHALGAGTKPRTTITTHIASDGQTVWNLGGDLAEADGVARDEASQIAQAQKELADLLPWIDLSAARFATWRVERAEPAQNSLMRPDNAFLHCDNALLVAWPTKLALTPNLADQVLAALDEQQICPQANGQRPDLPQPPMAQAPWERLLP</sequence>
<keyword evidence="1" id="KW-0560">Oxidoreductase</keyword>
<keyword evidence="5" id="KW-1185">Reference proteome</keyword>
<dbReference type="Gene3D" id="3.50.50.60">
    <property type="entry name" value="FAD/NAD(P)-binding domain"/>
    <property type="match status" value="1"/>
</dbReference>
<evidence type="ECO:0000313" key="5">
    <source>
        <dbReference type="Proteomes" id="UP000185766"/>
    </source>
</evidence>
<gene>
    <name evidence="4" type="ORF">SAMN05216214_107187</name>
</gene>
<proteinExistence type="predicted"/>
<accession>A0A1H7M387</accession>
<name>A0A1H7M387_9GAMM</name>
<dbReference type="Proteomes" id="UP000185766">
    <property type="component" value="Unassembled WGS sequence"/>
</dbReference>
<feature type="region of interest" description="Disordered" evidence="2">
    <location>
        <begin position="375"/>
        <end position="398"/>
    </location>
</feature>
<dbReference type="STRING" id="1429083.GCA_001885685_01580"/>